<dbReference type="AlphaFoldDB" id="A0A482XKZ5"/>
<reference evidence="3" key="2">
    <citation type="submission" date="2019-02" db="EMBL/GenBank/DDBJ databases">
        <authorList>
            <person name="Zhu J."/>
            <person name="Jiang F."/>
            <person name="Wang X."/>
            <person name="Yang P."/>
            <person name="Bao Y."/>
            <person name="Zhao W."/>
            <person name="Wang W."/>
            <person name="Lu H."/>
            <person name="Wang Q."/>
            <person name="Cui N."/>
            <person name="Li J."/>
            <person name="Chen X."/>
            <person name="Luo L."/>
            <person name="Yu J."/>
            <person name="Kang L."/>
            <person name="Cui F."/>
        </authorList>
    </citation>
    <scope>NUCLEOTIDE SEQUENCE</scope>
    <source>
        <strain evidence="3">Lst14</strain>
        <tissue evidence="3">Whole body</tissue>
    </source>
</reference>
<name>A0A482XKZ5_LAOST</name>
<dbReference type="Proteomes" id="UP000291343">
    <property type="component" value="Unassembled WGS sequence"/>
</dbReference>
<evidence type="ECO:0000313" key="4">
    <source>
        <dbReference type="Proteomes" id="UP000291343"/>
    </source>
</evidence>
<feature type="compositionally biased region" description="Basic and acidic residues" evidence="1">
    <location>
        <begin position="1"/>
        <end position="12"/>
    </location>
</feature>
<dbReference type="EMBL" id="QKKF02005739">
    <property type="protein sequence ID" value="RZF46765.1"/>
    <property type="molecule type" value="Genomic_DNA"/>
</dbReference>
<sequence length="75" mass="8753">MRGLKEGKESCMKEGSGNQEVSCGKERYAFTRSEQTRENELALGEKKRDEWEESKRGGEKKDRLLLKRKRKSCEV</sequence>
<proteinExistence type="predicted"/>
<dbReference type="SMR" id="A0A482XKZ5"/>
<organism evidence="3 4">
    <name type="scientific">Laodelphax striatellus</name>
    <name type="common">Small brown planthopper</name>
    <name type="synonym">Delphax striatella</name>
    <dbReference type="NCBI Taxonomy" id="195883"/>
    <lineage>
        <taxon>Eukaryota</taxon>
        <taxon>Metazoa</taxon>
        <taxon>Ecdysozoa</taxon>
        <taxon>Arthropoda</taxon>
        <taxon>Hexapoda</taxon>
        <taxon>Insecta</taxon>
        <taxon>Pterygota</taxon>
        <taxon>Neoptera</taxon>
        <taxon>Paraneoptera</taxon>
        <taxon>Hemiptera</taxon>
        <taxon>Auchenorrhyncha</taxon>
        <taxon>Fulgoroidea</taxon>
        <taxon>Delphacidae</taxon>
        <taxon>Criomorphinae</taxon>
        <taxon>Laodelphax</taxon>
    </lineage>
</organism>
<protein>
    <submittedName>
        <fullName evidence="3">Uncharacterized protein</fullName>
    </submittedName>
</protein>
<dbReference type="EMBL" id="QKKF02006860">
    <property type="protein sequence ID" value="RZF46219.1"/>
    <property type="molecule type" value="Genomic_DNA"/>
</dbReference>
<evidence type="ECO:0000256" key="1">
    <source>
        <dbReference type="SAM" id="MobiDB-lite"/>
    </source>
</evidence>
<feature type="region of interest" description="Disordered" evidence="1">
    <location>
        <begin position="34"/>
        <end position="61"/>
    </location>
</feature>
<accession>A0A482XKZ5</accession>
<dbReference type="InParanoid" id="A0A482XKZ5"/>
<keyword evidence="4" id="KW-1185">Reference proteome</keyword>
<comment type="caution">
    <text evidence="3">The sequence shown here is derived from an EMBL/GenBank/DDBJ whole genome shotgun (WGS) entry which is preliminary data.</text>
</comment>
<evidence type="ECO:0000313" key="2">
    <source>
        <dbReference type="EMBL" id="RZF46219.1"/>
    </source>
</evidence>
<evidence type="ECO:0000313" key="3">
    <source>
        <dbReference type="EMBL" id="RZF46765.1"/>
    </source>
</evidence>
<feature type="region of interest" description="Disordered" evidence="1">
    <location>
        <begin position="1"/>
        <end position="22"/>
    </location>
</feature>
<reference evidence="3 4" key="1">
    <citation type="journal article" date="2017" name="Gigascience">
        <title>Genome sequence of the small brown planthopper, Laodelphax striatellus.</title>
        <authorList>
            <person name="Zhu J."/>
            <person name="Jiang F."/>
            <person name="Wang X."/>
            <person name="Yang P."/>
            <person name="Bao Y."/>
            <person name="Zhao W."/>
            <person name="Wang W."/>
            <person name="Lu H."/>
            <person name="Wang Q."/>
            <person name="Cui N."/>
            <person name="Li J."/>
            <person name="Chen X."/>
            <person name="Luo L."/>
            <person name="Yu J."/>
            <person name="Kang L."/>
            <person name="Cui F."/>
        </authorList>
    </citation>
    <scope>NUCLEOTIDE SEQUENCE [LARGE SCALE GENOMIC DNA]</scope>
    <source>
        <strain evidence="3">Lst14</strain>
        <tissue evidence="3">Whole body</tissue>
    </source>
</reference>
<gene>
    <name evidence="3" type="ORF">LSTR_LSTR002628</name>
    <name evidence="2" type="ORF">LSTR_LSTR016928</name>
</gene>